<name>A0A432X8C5_9GAMM</name>
<dbReference type="EMBL" id="PIPQ01000001">
    <property type="protein sequence ID" value="RUO43653.1"/>
    <property type="molecule type" value="Genomic_DNA"/>
</dbReference>
<accession>A0A432X8C5</accession>
<evidence type="ECO:0000259" key="1">
    <source>
        <dbReference type="Pfam" id="PF10675"/>
    </source>
</evidence>
<organism evidence="2 3">
    <name type="scientific">Aliidiomarina taiwanensis</name>
    <dbReference type="NCBI Taxonomy" id="946228"/>
    <lineage>
        <taxon>Bacteria</taxon>
        <taxon>Pseudomonadati</taxon>
        <taxon>Pseudomonadota</taxon>
        <taxon>Gammaproteobacteria</taxon>
        <taxon>Alteromonadales</taxon>
        <taxon>Idiomarinaceae</taxon>
        <taxon>Aliidiomarina</taxon>
    </lineage>
</organism>
<sequence length="151" mass="17132">MMLWVFAAIGALIILGLSIYAGILFSRLHKQNKEIAAGEAKRLEYIHESIATIALAMQQGQCELSEGCIRLAVLLDNVPNAEQQGFAKRFPAIHSMFEKIKHMPTHDARKTYPKKEIRKMDREREKLEVEMEADIQTDVVAIIAWVKSVRA</sequence>
<dbReference type="OrthoDB" id="5293867at2"/>
<protein>
    <submittedName>
        <fullName evidence="2">DUF2489 domain-containing protein</fullName>
    </submittedName>
</protein>
<evidence type="ECO:0000313" key="3">
    <source>
        <dbReference type="Proteomes" id="UP000286976"/>
    </source>
</evidence>
<dbReference type="InterPro" id="IPR019617">
    <property type="entry name" value="DUF2489"/>
</dbReference>
<keyword evidence="3" id="KW-1185">Reference proteome</keyword>
<dbReference type="Proteomes" id="UP000286976">
    <property type="component" value="Unassembled WGS sequence"/>
</dbReference>
<reference evidence="2 3" key="1">
    <citation type="journal article" date="2011" name="Front. Microbiol.">
        <title>Genomic signatures of strain selection and enhancement in Bacillus atrophaeus var. globigii, a historical biowarfare simulant.</title>
        <authorList>
            <person name="Gibbons H.S."/>
            <person name="Broomall S.M."/>
            <person name="McNew L.A."/>
            <person name="Daligault H."/>
            <person name="Chapman C."/>
            <person name="Bruce D."/>
            <person name="Karavis M."/>
            <person name="Krepps M."/>
            <person name="McGregor P.A."/>
            <person name="Hong C."/>
            <person name="Park K.H."/>
            <person name="Akmal A."/>
            <person name="Feldman A."/>
            <person name="Lin J.S."/>
            <person name="Chang W.E."/>
            <person name="Higgs B.W."/>
            <person name="Demirev P."/>
            <person name="Lindquist J."/>
            <person name="Liem A."/>
            <person name="Fochler E."/>
            <person name="Read T.D."/>
            <person name="Tapia R."/>
            <person name="Johnson S."/>
            <person name="Bishop-Lilly K.A."/>
            <person name="Detter C."/>
            <person name="Han C."/>
            <person name="Sozhamannan S."/>
            <person name="Rosenzweig C.N."/>
            <person name="Skowronski E.W."/>
        </authorList>
    </citation>
    <scope>NUCLEOTIDE SEQUENCE [LARGE SCALE GENOMIC DNA]</scope>
    <source>
        <strain evidence="2 3">AIT1</strain>
    </source>
</reference>
<dbReference type="AlphaFoldDB" id="A0A432X8C5"/>
<comment type="caution">
    <text evidence="2">The sequence shown here is derived from an EMBL/GenBank/DDBJ whole genome shotgun (WGS) entry which is preliminary data.</text>
</comment>
<feature type="domain" description="DUF2489" evidence="1">
    <location>
        <begin position="14"/>
        <end position="141"/>
    </location>
</feature>
<proteinExistence type="predicted"/>
<dbReference type="Pfam" id="PF10675">
    <property type="entry name" value="DUF2489"/>
    <property type="match status" value="1"/>
</dbReference>
<evidence type="ECO:0000313" key="2">
    <source>
        <dbReference type="EMBL" id="RUO43653.1"/>
    </source>
</evidence>
<gene>
    <name evidence="2" type="ORF">CWE15_00170</name>
</gene>